<dbReference type="Gene3D" id="1.20.1060.20">
    <property type="match status" value="1"/>
</dbReference>
<dbReference type="SUPFAM" id="SSF52540">
    <property type="entry name" value="P-loop containing nucleoside triphosphate hydrolases"/>
    <property type="match status" value="1"/>
</dbReference>
<dbReference type="AlphaFoldDB" id="A0A0U4CGF1"/>
<dbReference type="GO" id="GO:0007059">
    <property type="term" value="P:chromosome segregation"/>
    <property type="evidence" value="ECO:0007669"/>
    <property type="project" value="UniProtKB-UniRule"/>
</dbReference>
<evidence type="ECO:0000256" key="4">
    <source>
        <dbReference type="ARBA" id="ARBA00022840"/>
    </source>
</evidence>
<dbReference type="InterPro" id="IPR024704">
    <property type="entry name" value="SMC"/>
</dbReference>
<evidence type="ECO:0000256" key="1">
    <source>
        <dbReference type="ARBA" id="ARBA00004496"/>
    </source>
</evidence>
<name>A0A0U4CGF1_9ACTN</name>
<reference evidence="10 11" key="1">
    <citation type="journal article" date="1991" name="Int. J. Syst. Bacteriol.">
        <title>Description of the erythromycin-producing bacterium Arthrobacter sp. strain NRRL B-3381 as Aeromicrobium erythreum gen. nov., sp. nov.</title>
        <authorList>
            <person name="Miller E.S."/>
            <person name="Woese C.R."/>
            <person name="Brenner S."/>
        </authorList>
    </citation>
    <scope>NUCLEOTIDE SEQUENCE [LARGE SCALE GENOMIC DNA]</scope>
    <source>
        <strain evidence="10 11">AR18</strain>
    </source>
</reference>
<feature type="compositionally biased region" description="Acidic residues" evidence="8">
    <location>
        <begin position="957"/>
        <end position="967"/>
    </location>
</feature>
<feature type="coiled-coil region" evidence="7">
    <location>
        <begin position="1004"/>
        <end position="1038"/>
    </location>
</feature>
<dbReference type="GO" id="GO:0005694">
    <property type="term" value="C:chromosome"/>
    <property type="evidence" value="ECO:0007669"/>
    <property type="project" value="InterPro"/>
</dbReference>
<dbReference type="OrthoDB" id="9808768at2"/>
<dbReference type="GO" id="GO:0006260">
    <property type="term" value="P:DNA replication"/>
    <property type="evidence" value="ECO:0007669"/>
    <property type="project" value="UniProtKB-UniRule"/>
</dbReference>
<feature type="coiled-coil region" evidence="7">
    <location>
        <begin position="656"/>
        <end position="683"/>
    </location>
</feature>
<dbReference type="PANTHER" id="PTHR43977">
    <property type="entry name" value="STRUCTURAL MAINTENANCE OF CHROMOSOMES PROTEIN 3"/>
    <property type="match status" value="1"/>
</dbReference>
<keyword evidence="3 7" id="KW-0547">Nucleotide-binding</keyword>
<dbReference type="Gene3D" id="3.30.70.1620">
    <property type="match status" value="1"/>
</dbReference>
<dbReference type="Gene3D" id="3.40.50.300">
    <property type="entry name" value="P-loop containing nucleotide triphosphate hydrolases"/>
    <property type="match status" value="2"/>
</dbReference>
<dbReference type="EMBL" id="CP011502">
    <property type="protein sequence ID" value="ALX04501.1"/>
    <property type="molecule type" value="Genomic_DNA"/>
</dbReference>
<dbReference type="InterPro" id="IPR027417">
    <property type="entry name" value="P-loop_NTPase"/>
</dbReference>
<dbReference type="SUPFAM" id="SSF75553">
    <property type="entry name" value="Smc hinge domain"/>
    <property type="match status" value="1"/>
</dbReference>
<dbReference type="PATRIC" id="fig|2041.4.peg.1523"/>
<dbReference type="GO" id="GO:0003677">
    <property type="term" value="F:DNA binding"/>
    <property type="evidence" value="ECO:0007669"/>
    <property type="project" value="UniProtKB-UniRule"/>
</dbReference>
<dbReference type="RefSeq" id="WP_067856554.1">
    <property type="nucleotide sequence ID" value="NZ_CP011502.1"/>
</dbReference>
<feature type="binding site" evidence="7">
    <location>
        <begin position="32"/>
        <end position="39"/>
    </location>
    <ligand>
        <name>ATP</name>
        <dbReference type="ChEBI" id="CHEBI:30616"/>
    </ligand>
</feature>
<dbReference type="GO" id="GO:0005737">
    <property type="term" value="C:cytoplasm"/>
    <property type="evidence" value="ECO:0007669"/>
    <property type="project" value="UniProtKB-SubCell"/>
</dbReference>
<gene>
    <name evidence="7" type="primary">smc</name>
    <name evidence="10" type="ORF">AERYTH_07255</name>
</gene>
<dbReference type="GO" id="GO:0016887">
    <property type="term" value="F:ATP hydrolysis activity"/>
    <property type="evidence" value="ECO:0007669"/>
    <property type="project" value="InterPro"/>
</dbReference>
<keyword evidence="11" id="KW-1185">Reference proteome</keyword>
<dbReference type="NCBIfam" id="TIGR02168">
    <property type="entry name" value="SMC_prok_B"/>
    <property type="match status" value="1"/>
</dbReference>
<evidence type="ECO:0000256" key="5">
    <source>
        <dbReference type="ARBA" id="ARBA00023054"/>
    </source>
</evidence>
<evidence type="ECO:0000256" key="6">
    <source>
        <dbReference type="ARBA" id="ARBA00023125"/>
    </source>
</evidence>
<accession>A0A0U4CGF1</accession>
<dbReference type="Pfam" id="PF02463">
    <property type="entry name" value="SMC_N"/>
    <property type="match status" value="1"/>
</dbReference>
<sequence>MYLKSLTLRGFKSFASSTTLELEPGITCVVGPNGSGKSNVVDALAWVMGEQGAKSLRGGKMEDVIFAGTSGRPPLGRAEVVLTIDNTDGALPIEYSEVTISRTMFRNGGSEYAINGTSCRLLDVQELLSDSGIGREMHVIVGQGQLDSVLRATPEDRRGFVEEAAGVLKHRKRKEKALRKLDATQGNLTRLQDVLTELRRQLKPLGRQAEVARRAVTIQADVRDARARLLADDIVTARTTIAEEMADEAALKERRAAVEHAVAAARQQETELEDRLREDSPALSAAQETWYALSGLRERLRGTSGLATERVRLAAVESDDRPTGRDPEELEAEARRVEEQHRAMTTSVEEARAALEAVVAERTEAEATYGEEERRVAGLLRAAADRREGLARLRGQVNALKSRAEAADAEVERLGAARDEALRRADEAQKAFAAREGEIAGLSRGESGLDEELEAAEAVLADVEGRARELQVAEQDASRRQAALAARVEALETGLARKDGAGALLAASDEISGLLGSVAALLTVRPGFEAAIASALGSAADAVAVDHVDTAVTAMELLKSEDLGRAGLLLGGEADVDDRDWPGLPEGATYAVDVVEPPATLVAALRRLLFKVAVVDDLAAARALVAQASDVTAVTREGDVLGAHFASGGSTSQQSLLEVQAAIDQAREELEAAERALETLRFDGQRVAQERIAAQERVDAALERLHESDAEMSAVAESLGQLGSTARAAKGEAERLTAAIAAAQEAHERDLGGLADLEVRLAQAEEAPDEEPDTSALETLAERASTARRAETDARLALRTNEERARALEGQATALVASAAAEREARIQARLRREQQLREAETARAVLAVGDVALARLETTLAEAAALRSRIEQSRTGRESELRDVRARLRSLSEELQGLTTSVHRDEMARAEQRLRLEALEARALEELGIEVEALVAEYGPDQPVPPTSEEVQGESSDTDDTAETDEAPQGRPYDRTEQTKRLRAAERAMAMLGKVNPLALEEFSALEERHQFLSEQLDDLKRTRQDLLDIVADVDERVQQVFSEAWVDVSAAFEDVFSRLFPGGEGRLLLTDPDDMLTTGIDVEARPPGKKVKRLSLLSGGERSLVAVAFLVALFKARPSPFYILDEVEAALDDTNLGRLLEIYEELRANSQLIVITHQKRTMEVGDALYGVSMRGDGVTTVISQRLREEETA</sequence>
<dbReference type="InterPro" id="IPR036277">
    <property type="entry name" value="SMC_hinge_sf"/>
</dbReference>
<keyword evidence="4 7" id="KW-0067">ATP-binding</keyword>
<evidence type="ECO:0000256" key="7">
    <source>
        <dbReference type="HAMAP-Rule" id="MF_01894"/>
    </source>
</evidence>
<proteinExistence type="inferred from homology"/>
<dbReference type="STRING" id="2041.AERYTH_07255"/>
<feature type="region of interest" description="Disordered" evidence="8">
    <location>
        <begin position="940"/>
        <end position="981"/>
    </location>
</feature>
<comment type="subunit">
    <text evidence="7">Homodimer.</text>
</comment>
<dbReference type="CDD" id="cd03278">
    <property type="entry name" value="ABC_SMC_barmotin"/>
    <property type="match status" value="1"/>
</dbReference>
<evidence type="ECO:0000256" key="8">
    <source>
        <dbReference type="SAM" id="MobiDB-lite"/>
    </source>
</evidence>
<dbReference type="InterPro" id="IPR011890">
    <property type="entry name" value="SMC_prok"/>
</dbReference>
<dbReference type="GO" id="GO:0030261">
    <property type="term" value="P:chromosome condensation"/>
    <property type="evidence" value="ECO:0007669"/>
    <property type="project" value="InterPro"/>
</dbReference>
<dbReference type="InterPro" id="IPR010935">
    <property type="entry name" value="SMC_hinge"/>
</dbReference>
<evidence type="ECO:0000313" key="10">
    <source>
        <dbReference type="EMBL" id="ALX04501.1"/>
    </source>
</evidence>
<feature type="coiled-coil region" evidence="7">
    <location>
        <begin position="348"/>
        <end position="473"/>
    </location>
</feature>
<keyword evidence="6 7" id="KW-0238">DNA-binding</keyword>
<feature type="domain" description="SMC hinge" evidence="9">
    <location>
        <begin position="512"/>
        <end position="625"/>
    </location>
</feature>
<dbReference type="FunFam" id="3.40.50.300:FF:000984">
    <property type="entry name" value="Chromosome partition protein Smc"/>
    <property type="match status" value="1"/>
</dbReference>
<dbReference type="SMART" id="SM00968">
    <property type="entry name" value="SMC_hinge"/>
    <property type="match status" value="1"/>
</dbReference>
<organism evidence="10 11">
    <name type="scientific">Aeromicrobium erythreum</name>
    <dbReference type="NCBI Taxonomy" id="2041"/>
    <lineage>
        <taxon>Bacteria</taxon>
        <taxon>Bacillati</taxon>
        <taxon>Actinomycetota</taxon>
        <taxon>Actinomycetes</taxon>
        <taxon>Propionibacteriales</taxon>
        <taxon>Nocardioidaceae</taxon>
        <taxon>Aeromicrobium</taxon>
    </lineage>
</organism>
<dbReference type="GO" id="GO:0005524">
    <property type="term" value="F:ATP binding"/>
    <property type="evidence" value="ECO:0007669"/>
    <property type="project" value="UniProtKB-UniRule"/>
</dbReference>
<evidence type="ECO:0000313" key="11">
    <source>
        <dbReference type="Proteomes" id="UP000067689"/>
    </source>
</evidence>
<evidence type="ECO:0000256" key="3">
    <source>
        <dbReference type="ARBA" id="ARBA00022741"/>
    </source>
</evidence>
<dbReference type="HAMAP" id="MF_01894">
    <property type="entry name" value="Smc_prok"/>
    <property type="match status" value="1"/>
</dbReference>
<dbReference type="KEGG" id="aer:AERYTH_07255"/>
<comment type="similarity">
    <text evidence="7">Belongs to the SMC family.</text>
</comment>
<dbReference type="Pfam" id="PF06470">
    <property type="entry name" value="SMC_hinge"/>
    <property type="match status" value="1"/>
</dbReference>
<protein>
    <recommendedName>
        <fullName evidence="7">Chromosome partition protein Smc</fullName>
    </recommendedName>
</protein>
<comment type="subcellular location">
    <subcellularLocation>
        <location evidence="1 7">Cytoplasm</location>
    </subcellularLocation>
</comment>
<evidence type="ECO:0000259" key="9">
    <source>
        <dbReference type="SMART" id="SM00968"/>
    </source>
</evidence>
<comment type="function">
    <text evidence="7">Required for chromosome condensation and partitioning.</text>
</comment>
<dbReference type="PIRSF" id="PIRSF005719">
    <property type="entry name" value="SMC"/>
    <property type="match status" value="1"/>
</dbReference>
<feature type="coiled-coil region" evidence="7">
    <location>
        <begin position="174"/>
        <end position="201"/>
    </location>
</feature>
<dbReference type="Proteomes" id="UP000067689">
    <property type="component" value="Chromosome"/>
</dbReference>
<dbReference type="GO" id="GO:0007062">
    <property type="term" value="P:sister chromatid cohesion"/>
    <property type="evidence" value="ECO:0007669"/>
    <property type="project" value="InterPro"/>
</dbReference>
<comment type="domain">
    <text evidence="7">Contains large globular domains required for ATP hydrolysis at each terminus and a third globular domain forming a flexible hinge near the middle of the molecule. These domains are separated by coiled-coil structures.</text>
</comment>
<feature type="coiled-coil region" evidence="7">
    <location>
        <begin position="854"/>
        <end position="928"/>
    </location>
</feature>
<dbReference type="FunFam" id="3.40.50.300:FF:000901">
    <property type="entry name" value="Chromosome partition protein Smc"/>
    <property type="match status" value="1"/>
</dbReference>
<dbReference type="InterPro" id="IPR003395">
    <property type="entry name" value="RecF/RecN/SMC_N"/>
</dbReference>
<evidence type="ECO:0000256" key="2">
    <source>
        <dbReference type="ARBA" id="ARBA00022490"/>
    </source>
</evidence>
<keyword evidence="5 7" id="KW-0175">Coiled coil</keyword>
<keyword evidence="2 7" id="KW-0963">Cytoplasm</keyword>